<accession>A0ABT8KUN1</accession>
<sequence>MLNEIINSLKGSAGNELVEKFGLSNESADGVFGALGDSATEIIGNQITSGGLDNVMNLFSDQPNNSFANSIVEQLGGNFFMKLTNKLGLSDGTARAVQNFVLPMLVNLITQKNNETPFDDASSILDMFGGGGKTGLLAGLAKKFFK</sequence>
<protein>
    <recommendedName>
        <fullName evidence="3">DUF937 domain-containing protein</fullName>
    </recommendedName>
</protein>
<name>A0ABT8KUN1_9BACT</name>
<gene>
    <name evidence="1" type="ORF">QQ008_24030</name>
</gene>
<dbReference type="Proteomes" id="UP001172082">
    <property type="component" value="Unassembled WGS sequence"/>
</dbReference>
<evidence type="ECO:0000313" key="1">
    <source>
        <dbReference type="EMBL" id="MDN5204484.1"/>
    </source>
</evidence>
<dbReference type="RefSeq" id="WP_346754505.1">
    <property type="nucleotide sequence ID" value="NZ_JAUJEA010000011.1"/>
</dbReference>
<reference evidence="1" key="1">
    <citation type="submission" date="2023-06" db="EMBL/GenBank/DDBJ databases">
        <title>Genomic of Parafulvivirga corallium.</title>
        <authorList>
            <person name="Wang G."/>
        </authorList>
    </citation>
    <scope>NUCLEOTIDE SEQUENCE</scope>
    <source>
        <strain evidence="1">BMA10</strain>
    </source>
</reference>
<organism evidence="1 2">
    <name type="scientific">Splendidivirga corallicola</name>
    <dbReference type="NCBI Taxonomy" id="3051826"/>
    <lineage>
        <taxon>Bacteria</taxon>
        <taxon>Pseudomonadati</taxon>
        <taxon>Bacteroidota</taxon>
        <taxon>Cytophagia</taxon>
        <taxon>Cytophagales</taxon>
        <taxon>Splendidivirgaceae</taxon>
        <taxon>Splendidivirga</taxon>
    </lineage>
</organism>
<proteinExistence type="predicted"/>
<evidence type="ECO:0000313" key="2">
    <source>
        <dbReference type="Proteomes" id="UP001172082"/>
    </source>
</evidence>
<comment type="caution">
    <text evidence="1">The sequence shown here is derived from an EMBL/GenBank/DDBJ whole genome shotgun (WGS) entry which is preliminary data.</text>
</comment>
<evidence type="ECO:0008006" key="3">
    <source>
        <dbReference type="Google" id="ProtNLM"/>
    </source>
</evidence>
<dbReference type="EMBL" id="JAUJEA010000011">
    <property type="protein sequence ID" value="MDN5204484.1"/>
    <property type="molecule type" value="Genomic_DNA"/>
</dbReference>
<keyword evidence="2" id="KW-1185">Reference proteome</keyword>